<dbReference type="AlphaFoldDB" id="A0A1V6PHX1"/>
<dbReference type="EMBL" id="MDYL01000004">
    <property type="protein sequence ID" value="OQD76660.1"/>
    <property type="molecule type" value="Genomic_DNA"/>
</dbReference>
<organism evidence="4 5">
    <name type="scientific">Penicillium decumbens</name>
    <dbReference type="NCBI Taxonomy" id="69771"/>
    <lineage>
        <taxon>Eukaryota</taxon>
        <taxon>Fungi</taxon>
        <taxon>Dikarya</taxon>
        <taxon>Ascomycota</taxon>
        <taxon>Pezizomycotina</taxon>
        <taxon>Eurotiomycetes</taxon>
        <taxon>Eurotiomycetidae</taxon>
        <taxon>Eurotiales</taxon>
        <taxon>Aspergillaceae</taxon>
        <taxon>Penicillium</taxon>
    </lineage>
</organism>
<dbReference type="OrthoDB" id="9973183at2759"/>
<dbReference type="Pfam" id="PF00179">
    <property type="entry name" value="UQ_con"/>
    <property type="match status" value="1"/>
</dbReference>
<keyword evidence="1" id="KW-0833">Ubl conjugation pathway</keyword>
<dbReference type="Proteomes" id="UP000191522">
    <property type="component" value="Unassembled WGS sequence"/>
</dbReference>
<dbReference type="PANTHER" id="PTHR24067">
    <property type="entry name" value="UBIQUITIN-CONJUGATING ENZYME E2"/>
    <property type="match status" value="1"/>
</dbReference>
<dbReference type="CDD" id="cd00195">
    <property type="entry name" value="UBCc_UEV"/>
    <property type="match status" value="1"/>
</dbReference>
<dbReference type="Gene3D" id="3.10.110.10">
    <property type="entry name" value="Ubiquitin Conjugating Enzyme"/>
    <property type="match status" value="1"/>
</dbReference>
<evidence type="ECO:0000259" key="3">
    <source>
        <dbReference type="PROSITE" id="PS50127"/>
    </source>
</evidence>
<dbReference type="InterPro" id="IPR016135">
    <property type="entry name" value="UBQ-conjugating_enzyme/RWD"/>
</dbReference>
<feature type="region of interest" description="Disordered" evidence="2">
    <location>
        <begin position="1"/>
        <end position="22"/>
    </location>
</feature>
<dbReference type="SMART" id="SM00212">
    <property type="entry name" value="UBCc"/>
    <property type="match status" value="1"/>
</dbReference>
<dbReference type="STRING" id="69771.A0A1V6PHX1"/>
<protein>
    <recommendedName>
        <fullName evidence="3">UBC core domain-containing protein</fullName>
    </recommendedName>
</protein>
<reference evidence="5" key="1">
    <citation type="journal article" date="2017" name="Nat. Microbiol.">
        <title>Global analysis of biosynthetic gene clusters reveals vast potential of secondary metabolite production in Penicillium species.</title>
        <authorList>
            <person name="Nielsen J.C."/>
            <person name="Grijseels S."/>
            <person name="Prigent S."/>
            <person name="Ji B."/>
            <person name="Dainat J."/>
            <person name="Nielsen K.F."/>
            <person name="Frisvad J.C."/>
            <person name="Workman M."/>
            <person name="Nielsen J."/>
        </authorList>
    </citation>
    <scope>NUCLEOTIDE SEQUENCE [LARGE SCALE GENOMIC DNA]</scope>
    <source>
        <strain evidence="5">IBT 11843</strain>
    </source>
</reference>
<evidence type="ECO:0000256" key="2">
    <source>
        <dbReference type="SAM" id="MobiDB-lite"/>
    </source>
</evidence>
<evidence type="ECO:0000313" key="4">
    <source>
        <dbReference type="EMBL" id="OQD76660.1"/>
    </source>
</evidence>
<accession>A0A1V6PHX1</accession>
<evidence type="ECO:0000256" key="1">
    <source>
        <dbReference type="ARBA" id="ARBA00022786"/>
    </source>
</evidence>
<comment type="caution">
    <text evidence="4">The sequence shown here is derived from an EMBL/GenBank/DDBJ whole genome shotgun (WGS) entry which is preliminary data.</text>
</comment>
<sequence>MSYSPGFETPPAMSSPRPSTRAERLEFERQRMAVEVFGGPTASTSYRDGLDMTNWFCQVWGLPGTEYEHIVLNIKMYFPDSYPYVPPICQLLTPVPHNHVDSKGRVWSRVLTGANWSIDMSVMEILQHIRLVLRHECPRHTPCFL</sequence>
<dbReference type="InterPro" id="IPR050113">
    <property type="entry name" value="Ub_conjugating_enzyme"/>
</dbReference>
<evidence type="ECO:0000313" key="5">
    <source>
        <dbReference type="Proteomes" id="UP000191522"/>
    </source>
</evidence>
<keyword evidence="5" id="KW-1185">Reference proteome</keyword>
<feature type="domain" description="UBC core" evidence="3">
    <location>
        <begin position="20"/>
        <end position="145"/>
    </location>
</feature>
<dbReference type="PROSITE" id="PS50127">
    <property type="entry name" value="UBC_2"/>
    <property type="match status" value="1"/>
</dbReference>
<proteinExistence type="predicted"/>
<gene>
    <name evidence="4" type="ORF">PENDEC_c004G03386</name>
</gene>
<dbReference type="SUPFAM" id="SSF54495">
    <property type="entry name" value="UBC-like"/>
    <property type="match status" value="1"/>
</dbReference>
<name>A0A1V6PHX1_PENDC</name>
<dbReference type="InterPro" id="IPR000608">
    <property type="entry name" value="UBC"/>
</dbReference>